<evidence type="ECO:0000313" key="1">
    <source>
        <dbReference type="EMBL" id="QCB94860.1"/>
    </source>
</evidence>
<evidence type="ECO:0000313" key="2">
    <source>
        <dbReference type="Proteomes" id="UP000296469"/>
    </source>
</evidence>
<sequence>MSGRLPDARVRVPVSLMRWESLTFLHWPCRPDDIAPLLPDGLVPDVVDGAAWVAVTPFLLRDLRAPGLPSPPPWSRVVEVNVRTYVRHPASGTDGLWFLTLLCSRAAVVAGLRSIGLPYRRAQGAVRDAAGLTTYAARGAAGGALRATVVPGGRVAPDRWLDSVTGRWNAYTQRAGRLWRVPVDHAAWPLHAAGVTELDTDLLTWCGLPAPSGAPHVTWSPGVDVRIGAPRLLPR</sequence>
<gene>
    <name evidence="1" type="ORF">E5225_16130</name>
</gene>
<dbReference type="PANTHER" id="PTHR39186">
    <property type="entry name" value="DUF2071 FAMILY PROTEIN"/>
    <property type="match status" value="1"/>
</dbReference>
<keyword evidence="2" id="KW-1185">Reference proteome</keyword>
<dbReference type="RefSeq" id="WP_135974340.1">
    <property type="nucleotide sequence ID" value="NZ_CP039291.1"/>
</dbReference>
<dbReference type="Pfam" id="PF09844">
    <property type="entry name" value="DUF2071"/>
    <property type="match status" value="1"/>
</dbReference>
<accession>A0A4P7SKX6</accession>
<dbReference type="InterPro" id="IPR023375">
    <property type="entry name" value="ADC_dom_sf"/>
</dbReference>
<dbReference type="Proteomes" id="UP000296469">
    <property type="component" value="Chromosome"/>
</dbReference>
<dbReference type="InterPro" id="IPR018644">
    <property type="entry name" value="DUF2071"/>
</dbReference>
<reference evidence="1 2" key="1">
    <citation type="submission" date="2019-04" db="EMBL/GenBank/DDBJ databases">
        <title>Isolation and identification of Cellulomonas shaoxiangyii sp. Nov. isolated from feces of the Tibetan antelopes (Pantholops hodgsonii) in the Qinghai-Tibet plateau of China.</title>
        <authorList>
            <person name="Tian Z."/>
        </authorList>
    </citation>
    <scope>NUCLEOTIDE SEQUENCE [LARGE SCALE GENOMIC DNA]</scope>
    <source>
        <strain evidence="1 2">Z28</strain>
    </source>
</reference>
<dbReference type="EMBL" id="CP039291">
    <property type="protein sequence ID" value="QCB94860.1"/>
    <property type="molecule type" value="Genomic_DNA"/>
</dbReference>
<proteinExistence type="predicted"/>
<dbReference type="PANTHER" id="PTHR39186:SF1">
    <property type="entry name" value="DUF2071 DOMAIN-CONTAINING PROTEIN"/>
    <property type="match status" value="1"/>
</dbReference>
<name>A0A4P7SKX6_9CELL</name>
<organism evidence="1 2">
    <name type="scientific">Cellulomonas shaoxiangyii</name>
    <dbReference type="NCBI Taxonomy" id="2566013"/>
    <lineage>
        <taxon>Bacteria</taxon>
        <taxon>Bacillati</taxon>
        <taxon>Actinomycetota</taxon>
        <taxon>Actinomycetes</taxon>
        <taxon>Micrococcales</taxon>
        <taxon>Cellulomonadaceae</taxon>
        <taxon>Cellulomonas</taxon>
    </lineage>
</organism>
<dbReference type="OrthoDB" id="150993at2"/>
<dbReference type="SUPFAM" id="SSF160104">
    <property type="entry name" value="Acetoacetate decarboxylase-like"/>
    <property type="match status" value="1"/>
</dbReference>
<dbReference type="AlphaFoldDB" id="A0A4P7SKX6"/>
<dbReference type="KEGG" id="celz:E5225_16130"/>
<protein>
    <submittedName>
        <fullName evidence="1">DUF2071 domain-containing protein</fullName>
    </submittedName>
</protein>